<name>W2TTQ6_NECAM</name>
<dbReference type="EMBL" id="KI657823">
    <property type="protein sequence ID" value="ETN85034.1"/>
    <property type="molecule type" value="Genomic_DNA"/>
</dbReference>
<sequence>MIGCEIHWAVFRKAASEKSWEIHFAIVFGHAGKTTASEKFCAVYIALDCTGGPSGYFDRGYADELWKLSSDYTEDSEFTKCIMNVSSEKFVTEQPTTTTTESTVTTTTERTTTERTTTERTTTEAEPGSVEDERKADIGNEEDSDIDFLIFLILAVVAVILLIAIIPALIICLVIRSKRRRSGGVRKSGGKRAKTPMSGRASKTSSVKSVDTRSGMKSHGKTSKSKSVDRDAKRSKSKTKSKSSQGGPPSKSRN</sequence>
<feature type="compositionally biased region" description="Basic residues" evidence="1">
    <location>
        <begin position="181"/>
        <end position="194"/>
    </location>
</feature>
<evidence type="ECO:0000256" key="1">
    <source>
        <dbReference type="SAM" id="MobiDB-lite"/>
    </source>
</evidence>
<organism evidence="3 4">
    <name type="scientific">Necator americanus</name>
    <name type="common">Human hookworm</name>
    <dbReference type="NCBI Taxonomy" id="51031"/>
    <lineage>
        <taxon>Eukaryota</taxon>
        <taxon>Metazoa</taxon>
        <taxon>Ecdysozoa</taxon>
        <taxon>Nematoda</taxon>
        <taxon>Chromadorea</taxon>
        <taxon>Rhabditida</taxon>
        <taxon>Rhabditina</taxon>
        <taxon>Rhabditomorpha</taxon>
        <taxon>Strongyloidea</taxon>
        <taxon>Ancylostomatidae</taxon>
        <taxon>Bunostominae</taxon>
        <taxon>Necator</taxon>
    </lineage>
</organism>
<keyword evidence="2" id="KW-1133">Transmembrane helix</keyword>
<dbReference type="Proteomes" id="UP000053676">
    <property type="component" value="Unassembled WGS sequence"/>
</dbReference>
<evidence type="ECO:0000313" key="4">
    <source>
        <dbReference type="Proteomes" id="UP000053676"/>
    </source>
</evidence>
<feature type="compositionally biased region" description="Low complexity" evidence="1">
    <location>
        <begin position="92"/>
        <end position="110"/>
    </location>
</feature>
<protein>
    <submittedName>
        <fullName evidence="3">Uncharacterized protein</fullName>
    </submittedName>
</protein>
<reference evidence="4" key="1">
    <citation type="journal article" date="2014" name="Nat. Genet.">
        <title>Genome of the human hookworm Necator americanus.</title>
        <authorList>
            <person name="Tang Y.T."/>
            <person name="Gao X."/>
            <person name="Rosa B.A."/>
            <person name="Abubucker S."/>
            <person name="Hallsworth-Pepin K."/>
            <person name="Martin J."/>
            <person name="Tyagi R."/>
            <person name="Heizer E."/>
            <person name="Zhang X."/>
            <person name="Bhonagiri-Palsikar V."/>
            <person name="Minx P."/>
            <person name="Warren W.C."/>
            <person name="Wang Q."/>
            <person name="Zhan B."/>
            <person name="Hotez P.J."/>
            <person name="Sternberg P.W."/>
            <person name="Dougall A."/>
            <person name="Gaze S.T."/>
            <person name="Mulvenna J."/>
            <person name="Sotillo J."/>
            <person name="Ranganathan S."/>
            <person name="Rabelo E.M."/>
            <person name="Wilson R.K."/>
            <person name="Felgner P.L."/>
            <person name="Bethony J."/>
            <person name="Hawdon J.M."/>
            <person name="Gasser R.B."/>
            <person name="Loukas A."/>
            <person name="Mitreva M."/>
        </authorList>
    </citation>
    <scope>NUCLEOTIDE SEQUENCE [LARGE SCALE GENOMIC DNA]</scope>
</reference>
<keyword evidence="2" id="KW-0812">Transmembrane</keyword>
<feature type="compositionally biased region" description="Basic and acidic residues" evidence="1">
    <location>
        <begin position="111"/>
        <end position="123"/>
    </location>
</feature>
<gene>
    <name evidence="3" type="ORF">NECAME_16945</name>
</gene>
<feature type="region of interest" description="Disordered" evidence="1">
    <location>
        <begin position="181"/>
        <end position="254"/>
    </location>
</feature>
<dbReference type="KEGG" id="nai:NECAME_16945"/>
<keyword evidence="4" id="KW-1185">Reference proteome</keyword>
<feature type="compositionally biased region" description="Low complexity" evidence="1">
    <location>
        <begin position="242"/>
        <end position="254"/>
    </location>
</feature>
<evidence type="ECO:0000313" key="3">
    <source>
        <dbReference type="EMBL" id="ETN85034.1"/>
    </source>
</evidence>
<keyword evidence="2" id="KW-0472">Membrane</keyword>
<accession>W2TTQ6</accession>
<evidence type="ECO:0000256" key="2">
    <source>
        <dbReference type="SAM" id="Phobius"/>
    </source>
</evidence>
<feature type="region of interest" description="Disordered" evidence="1">
    <location>
        <begin position="92"/>
        <end position="136"/>
    </location>
</feature>
<proteinExistence type="predicted"/>
<dbReference type="AlphaFoldDB" id="W2TTQ6"/>
<feature type="transmembrane region" description="Helical" evidence="2">
    <location>
        <begin position="148"/>
        <end position="175"/>
    </location>
</feature>